<accession>A0A2N9J115</accession>
<proteinExistence type="predicted"/>
<protein>
    <submittedName>
        <fullName evidence="1">Uncharacterized protein</fullName>
    </submittedName>
</protein>
<dbReference type="EMBL" id="OIVN01006308">
    <property type="protein sequence ID" value="SPD30254.1"/>
    <property type="molecule type" value="Genomic_DNA"/>
</dbReference>
<evidence type="ECO:0000313" key="1">
    <source>
        <dbReference type="EMBL" id="SPD30254.1"/>
    </source>
</evidence>
<reference evidence="1" key="1">
    <citation type="submission" date="2018-02" db="EMBL/GenBank/DDBJ databases">
        <authorList>
            <person name="Cohen D.B."/>
            <person name="Kent A.D."/>
        </authorList>
    </citation>
    <scope>NUCLEOTIDE SEQUENCE</scope>
</reference>
<dbReference type="AlphaFoldDB" id="A0A2N9J115"/>
<organism evidence="1">
    <name type="scientific">Fagus sylvatica</name>
    <name type="common">Beechnut</name>
    <dbReference type="NCBI Taxonomy" id="28930"/>
    <lineage>
        <taxon>Eukaryota</taxon>
        <taxon>Viridiplantae</taxon>
        <taxon>Streptophyta</taxon>
        <taxon>Embryophyta</taxon>
        <taxon>Tracheophyta</taxon>
        <taxon>Spermatophyta</taxon>
        <taxon>Magnoliopsida</taxon>
        <taxon>eudicotyledons</taxon>
        <taxon>Gunneridae</taxon>
        <taxon>Pentapetalae</taxon>
        <taxon>rosids</taxon>
        <taxon>fabids</taxon>
        <taxon>Fagales</taxon>
        <taxon>Fagaceae</taxon>
        <taxon>Fagus</taxon>
    </lineage>
</organism>
<name>A0A2N9J115_FAGSY</name>
<sequence>MVAARHLTILRKGEGNFLAHFGWVSLGFNGCWQNGLLSARLPIRKGFSVFIARVIVFWNSAACRTTMDALWRWLNTMGGLNVVACEYRKAIGVRVRLDLNARYVPFSWVQRRRRRGRVASLVTAKMSRLGKCEIRAIVSQTAASVKSVVNLNKSGQVQLDTNAPRRPGKLTSFGTHHAKRSVSLMWRVESEVPSGVVAEPHVPSSPILEAWVDLAEPARESGAIAEAETLAFSDSQYEQGQPSNWMVESKEAEGWASLSGVHTDDIDGELASPLQCSPIAMVVPSGVLTVFEQTAPEPSQWVKSRHRSFCKLVGFPIESHEQECLALLQRIEAERFARKAISVPRRKQTPGIKATPYVLECETKLAEIDLQLVRSLWGNSYVDWEMLLANGTAGGVLLLWDRRVLERLDSVVCQFSVSYLWKSLTDDMEWLGTGLYGPTADGLRHGLWDELRSVAPEMGASLVCLW</sequence>
<gene>
    <name evidence="1" type="ORF">FSB_LOCUS58136</name>
</gene>